<dbReference type="SMART" id="SM00139">
    <property type="entry name" value="MyTH4"/>
    <property type="match status" value="1"/>
</dbReference>
<dbReference type="GO" id="GO:0005856">
    <property type="term" value="C:cytoskeleton"/>
    <property type="evidence" value="ECO:0007669"/>
    <property type="project" value="InterPro"/>
</dbReference>
<organism evidence="4 5">
    <name type="scientific">Liparis tanakae</name>
    <name type="common">Tanaka's snailfish</name>
    <dbReference type="NCBI Taxonomy" id="230148"/>
    <lineage>
        <taxon>Eukaryota</taxon>
        <taxon>Metazoa</taxon>
        <taxon>Chordata</taxon>
        <taxon>Craniata</taxon>
        <taxon>Vertebrata</taxon>
        <taxon>Euteleostomi</taxon>
        <taxon>Actinopterygii</taxon>
        <taxon>Neopterygii</taxon>
        <taxon>Teleostei</taxon>
        <taxon>Neoteleostei</taxon>
        <taxon>Acanthomorphata</taxon>
        <taxon>Eupercaria</taxon>
        <taxon>Perciformes</taxon>
        <taxon>Cottioidei</taxon>
        <taxon>Cottales</taxon>
        <taxon>Liparidae</taxon>
        <taxon>Liparis</taxon>
    </lineage>
</organism>
<dbReference type="PANTHER" id="PTHR46049">
    <property type="entry name" value="AGAP003327-PA"/>
    <property type="match status" value="1"/>
</dbReference>
<name>A0A4Z2G6Y8_9TELE</name>
<dbReference type="Pfam" id="PF21989">
    <property type="entry name" value="RA_2"/>
    <property type="match status" value="1"/>
</dbReference>
<dbReference type="GO" id="GO:0044295">
    <property type="term" value="C:axonal growth cone"/>
    <property type="evidence" value="ECO:0007669"/>
    <property type="project" value="TreeGrafter"/>
</dbReference>
<dbReference type="PROSITE" id="PS50057">
    <property type="entry name" value="FERM_3"/>
    <property type="match status" value="1"/>
</dbReference>
<dbReference type="Gene3D" id="1.25.40.530">
    <property type="entry name" value="MyTH4 domain"/>
    <property type="match status" value="1"/>
</dbReference>
<dbReference type="CDD" id="cd17206">
    <property type="entry name" value="FERM_F1_Myosin-X"/>
    <property type="match status" value="1"/>
</dbReference>
<dbReference type="InterPro" id="IPR038185">
    <property type="entry name" value="MyTH4_dom_sf"/>
</dbReference>
<dbReference type="InterPro" id="IPR000857">
    <property type="entry name" value="MyTH4_dom"/>
</dbReference>
<sequence length="229" mass="26474">MLIKSQNPRRISVFQVYCQVIKQTNHVPQPNSPANRAHWHLLTCMSCTFLPSRVILRYLRFHLKRVRERYPGTEIERYTSFVGESLKKTKAREFVPSQEEIAALLVRQEMSTTVYCHGGGSCKISINSHTTAGEVVEKLIRGLAMEESKNLFSLFEHNACTDRALESRVIVADVLAKFERLAGSEEEEEEGEWKLYFKLYCFLDVESMPKEGVEFAFMFEQVSFHTHNT</sequence>
<dbReference type="PANTHER" id="PTHR46049:SF9">
    <property type="entry name" value="MYOSIN X,-LIKE 1"/>
    <property type="match status" value="1"/>
</dbReference>
<dbReference type="EMBL" id="SRLO01000678">
    <property type="protein sequence ID" value="TNN48890.1"/>
    <property type="molecule type" value="Genomic_DNA"/>
</dbReference>
<feature type="domain" description="MyTH4" evidence="3">
    <location>
        <begin position="1"/>
        <end position="105"/>
    </location>
</feature>
<accession>A0A4Z2G6Y8</accession>
<proteinExistence type="predicted"/>
<gene>
    <name evidence="4" type="primary">Myo10_2</name>
    <name evidence="4" type="ORF">EYF80_040913</name>
</gene>
<evidence type="ECO:0000259" key="1">
    <source>
        <dbReference type="PROSITE" id="PS50057"/>
    </source>
</evidence>
<keyword evidence="5" id="KW-1185">Reference proteome</keyword>
<evidence type="ECO:0000259" key="2">
    <source>
        <dbReference type="PROSITE" id="PS50200"/>
    </source>
</evidence>
<evidence type="ECO:0000313" key="4">
    <source>
        <dbReference type="EMBL" id="TNN48890.1"/>
    </source>
</evidence>
<dbReference type="InterPro" id="IPR051724">
    <property type="entry name" value="Actin_motor_Myosin"/>
</dbReference>
<dbReference type="Proteomes" id="UP000314294">
    <property type="component" value="Unassembled WGS sequence"/>
</dbReference>
<dbReference type="SUPFAM" id="SSF54236">
    <property type="entry name" value="Ubiquitin-like"/>
    <property type="match status" value="1"/>
</dbReference>
<dbReference type="InterPro" id="IPR000159">
    <property type="entry name" value="RA_dom"/>
</dbReference>
<reference evidence="4 5" key="1">
    <citation type="submission" date="2019-03" db="EMBL/GenBank/DDBJ databases">
        <title>First draft genome of Liparis tanakae, snailfish: a comprehensive survey of snailfish specific genes.</title>
        <authorList>
            <person name="Kim W."/>
            <person name="Song I."/>
            <person name="Jeong J.-H."/>
            <person name="Kim D."/>
            <person name="Kim S."/>
            <person name="Ryu S."/>
            <person name="Song J.Y."/>
            <person name="Lee S.K."/>
        </authorList>
    </citation>
    <scope>NUCLEOTIDE SEQUENCE [LARGE SCALE GENOMIC DNA]</scope>
    <source>
        <tissue evidence="4">Muscle</tissue>
    </source>
</reference>
<dbReference type="AlphaFoldDB" id="A0A4Z2G6Y8"/>
<protein>
    <submittedName>
        <fullName evidence="4">Unconventional myosin-X</fullName>
    </submittedName>
</protein>
<dbReference type="OrthoDB" id="6108017at2759"/>
<dbReference type="InterPro" id="IPR029071">
    <property type="entry name" value="Ubiquitin-like_domsf"/>
</dbReference>
<dbReference type="GO" id="GO:0048675">
    <property type="term" value="P:axon extension"/>
    <property type="evidence" value="ECO:0007669"/>
    <property type="project" value="TreeGrafter"/>
</dbReference>
<dbReference type="PROSITE" id="PS51016">
    <property type="entry name" value="MYTH4"/>
    <property type="match status" value="1"/>
</dbReference>
<feature type="domain" description="Ras-associating" evidence="2">
    <location>
        <begin position="114"/>
        <end position="157"/>
    </location>
</feature>
<dbReference type="InterPro" id="IPR000299">
    <property type="entry name" value="FERM_domain"/>
</dbReference>
<feature type="domain" description="FERM" evidence="1">
    <location>
        <begin position="110"/>
        <end position="229"/>
    </location>
</feature>
<dbReference type="PROSITE" id="PS50200">
    <property type="entry name" value="RA"/>
    <property type="match status" value="1"/>
</dbReference>
<evidence type="ECO:0000313" key="5">
    <source>
        <dbReference type="Proteomes" id="UP000314294"/>
    </source>
</evidence>
<evidence type="ECO:0000259" key="3">
    <source>
        <dbReference type="PROSITE" id="PS51016"/>
    </source>
</evidence>
<dbReference type="Gene3D" id="3.10.20.90">
    <property type="entry name" value="Phosphatidylinositol 3-kinase Catalytic Subunit, Chain A, domain 1"/>
    <property type="match status" value="1"/>
</dbReference>
<dbReference type="GO" id="GO:0007165">
    <property type="term" value="P:signal transduction"/>
    <property type="evidence" value="ECO:0007669"/>
    <property type="project" value="InterPro"/>
</dbReference>
<dbReference type="Pfam" id="PF00784">
    <property type="entry name" value="MyTH4"/>
    <property type="match status" value="1"/>
</dbReference>
<comment type="caution">
    <text evidence="4">The sequence shown here is derived from an EMBL/GenBank/DDBJ whole genome shotgun (WGS) entry which is preliminary data.</text>
</comment>